<reference evidence="7 8" key="1">
    <citation type="submission" date="2018-09" db="EMBL/GenBank/DDBJ databases">
        <title>Genomic investigation of the strawberry pathogen Phytophthora fragariae indicates pathogenicity is determined by transcriptional variation in three key races.</title>
        <authorList>
            <person name="Adams T.M."/>
            <person name="Armitage A.D."/>
            <person name="Sobczyk M.K."/>
            <person name="Bates H.J."/>
            <person name="Dunwell J.M."/>
            <person name="Nellist C.F."/>
            <person name="Harrison R.J."/>
        </authorList>
    </citation>
    <scope>NUCLEOTIDE SEQUENCE [LARGE SCALE GENOMIC DNA]</scope>
    <source>
        <strain evidence="6 7">SCRP249</strain>
        <strain evidence="5 8">SCRP324</strain>
    </source>
</reference>
<dbReference type="Proteomes" id="UP000435112">
    <property type="component" value="Unassembled WGS sequence"/>
</dbReference>
<evidence type="ECO:0000259" key="4">
    <source>
        <dbReference type="Pfam" id="PF21389"/>
    </source>
</evidence>
<protein>
    <recommendedName>
        <fullName evidence="9">CASTOR ACT domain-containing protein</fullName>
    </recommendedName>
</protein>
<keyword evidence="2" id="KW-0732">Signal</keyword>
<accession>A0A6A3I2D1</accession>
<dbReference type="InterPro" id="IPR051719">
    <property type="entry name" value="CASTOR_mTORC1"/>
</dbReference>
<evidence type="ECO:0000256" key="1">
    <source>
        <dbReference type="SAM" id="MobiDB-lite"/>
    </source>
</evidence>
<gene>
    <name evidence="6" type="ORF">PR001_g26052</name>
    <name evidence="5" type="ORF">PR002_g26203</name>
</gene>
<feature type="domain" description="Cytosolic arginine sensor for mTORC1 subunit 1/2 ACT-like" evidence="4">
    <location>
        <begin position="41"/>
        <end position="95"/>
    </location>
</feature>
<name>A0A6A3I2D1_9STRA</name>
<evidence type="ECO:0000313" key="8">
    <source>
        <dbReference type="Proteomes" id="UP000435112"/>
    </source>
</evidence>
<evidence type="ECO:0000313" key="6">
    <source>
        <dbReference type="EMBL" id="KAE8974238.1"/>
    </source>
</evidence>
<feature type="domain" description="CASTOR ACT" evidence="3">
    <location>
        <begin position="278"/>
        <end position="341"/>
    </location>
</feature>
<dbReference type="SUPFAM" id="SSF55021">
    <property type="entry name" value="ACT-like"/>
    <property type="match status" value="2"/>
</dbReference>
<evidence type="ECO:0000313" key="7">
    <source>
        <dbReference type="Proteomes" id="UP000429607"/>
    </source>
</evidence>
<evidence type="ECO:0000259" key="3">
    <source>
        <dbReference type="Pfam" id="PF13840"/>
    </source>
</evidence>
<evidence type="ECO:0000256" key="2">
    <source>
        <dbReference type="SAM" id="SignalP"/>
    </source>
</evidence>
<dbReference type="EMBL" id="QXFU01003691">
    <property type="protein sequence ID" value="KAE8973437.1"/>
    <property type="molecule type" value="Genomic_DNA"/>
</dbReference>
<dbReference type="OrthoDB" id="58529at2759"/>
<dbReference type="Gene3D" id="3.30.2130.10">
    <property type="entry name" value="VC0802-like"/>
    <property type="match status" value="2"/>
</dbReference>
<dbReference type="Proteomes" id="UP000429607">
    <property type="component" value="Unassembled WGS sequence"/>
</dbReference>
<organism evidence="6 7">
    <name type="scientific">Phytophthora rubi</name>
    <dbReference type="NCBI Taxonomy" id="129364"/>
    <lineage>
        <taxon>Eukaryota</taxon>
        <taxon>Sar</taxon>
        <taxon>Stramenopiles</taxon>
        <taxon>Oomycota</taxon>
        <taxon>Peronosporomycetes</taxon>
        <taxon>Peronosporales</taxon>
        <taxon>Peronosporaceae</taxon>
        <taxon>Phytophthora</taxon>
    </lineage>
</organism>
<dbReference type="Pfam" id="PF13840">
    <property type="entry name" value="ACT_7"/>
    <property type="match status" value="2"/>
</dbReference>
<evidence type="ECO:0000313" key="5">
    <source>
        <dbReference type="EMBL" id="KAE8973437.1"/>
    </source>
</evidence>
<dbReference type="InterPro" id="IPR049479">
    <property type="entry name" value="CASTOR1_ACT-like"/>
</dbReference>
<evidence type="ECO:0008006" key="9">
    <source>
        <dbReference type="Google" id="ProtNLM"/>
    </source>
</evidence>
<sequence length="355" mass="39609">MATSSQVQLVCLSTTLVVTSADKCVTPTSTWSDNAPRSALALVPPLLELLFYTPSSLQLHSDHERLRFLSYVETQHEVSLVFEEQLLTKFPQGALEFEPLRWKALQVASAGPGAFLSQLAVLTQLTTELAKHRISVFQISTYQTDYVLVKVEDLDAAIGCLQSFCSIEMESGEQLSVVGGGDEPEQDAEQKEEPLEVHQHPLSVPDVKLHLVQLNRTFVRRHLYSLVELLFKPTQLEEERFLSYSETGDDISVVTSDENFLDEARTLMEQGDQGVLVSPDFWRPVQIGNTKLGFAETGIVAGQTRVLVNAGTTVFYLSTYATDFMLIKEDEWDDALPILRDHFRLIEGAFAPLTA</sequence>
<dbReference type="EMBL" id="QXFV01003742">
    <property type="protein sequence ID" value="KAE8974238.1"/>
    <property type="molecule type" value="Genomic_DNA"/>
</dbReference>
<dbReference type="InterPro" id="IPR045865">
    <property type="entry name" value="ACT-like_dom_sf"/>
</dbReference>
<proteinExistence type="predicted"/>
<dbReference type="PANTHER" id="PTHR31131">
    <property type="entry name" value="CHROMOSOME 1, WHOLE GENOME SHOTGUN SEQUENCE"/>
    <property type="match status" value="1"/>
</dbReference>
<comment type="caution">
    <text evidence="6">The sequence shown here is derived from an EMBL/GenBank/DDBJ whole genome shotgun (WGS) entry which is preliminary data.</text>
</comment>
<dbReference type="Pfam" id="PF21389">
    <property type="entry name" value="CASTOR1_ACT-like"/>
    <property type="match status" value="1"/>
</dbReference>
<feature type="signal peptide" evidence="2">
    <location>
        <begin position="1"/>
        <end position="21"/>
    </location>
</feature>
<dbReference type="AlphaFoldDB" id="A0A6A3I2D1"/>
<feature type="region of interest" description="Disordered" evidence="1">
    <location>
        <begin position="175"/>
        <end position="196"/>
    </location>
</feature>
<dbReference type="InterPro" id="IPR027795">
    <property type="entry name" value="CASTOR_ACT_dom"/>
</dbReference>
<feature type="domain" description="CASTOR ACT" evidence="3">
    <location>
        <begin position="101"/>
        <end position="162"/>
    </location>
</feature>
<dbReference type="PANTHER" id="PTHR31131:SF6">
    <property type="entry name" value="CASTOR ACT DOMAIN-CONTAINING PROTEIN"/>
    <property type="match status" value="1"/>
</dbReference>
<feature type="chain" id="PRO_5036164272" description="CASTOR ACT domain-containing protein" evidence="2">
    <location>
        <begin position="22"/>
        <end position="355"/>
    </location>
</feature>